<dbReference type="CDD" id="cd02846">
    <property type="entry name" value="PAZ_argonaute_like"/>
    <property type="match status" value="1"/>
</dbReference>
<evidence type="ECO:0000256" key="1">
    <source>
        <dbReference type="SAM" id="MobiDB-lite"/>
    </source>
</evidence>
<dbReference type="CDD" id="cd04657">
    <property type="entry name" value="Piwi_ago-like"/>
    <property type="match status" value="1"/>
</dbReference>
<dbReference type="SUPFAM" id="SSF101690">
    <property type="entry name" value="PAZ domain"/>
    <property type="match status" value="1"/>
</dbReference>
<evidence type="ECO:0000313" key="4">
    <source>
        <dbReference type="EMBL" id="PPR07033.1"/>
    </source>
</evidence>
<dbReference type="AlphaFoldDB" id="A0A409YVN6"/>
<dbReference type="FunCoup" id="A0A409YVN6">
    <property type="interactions" value="208"/>
</dbReference>
<dbReference type="Pfam" id="PF08699">
    <property type="entry name" value="ArgoL1"/>
    <property type="match status" value="1"/>
</dbReference>
<dbReference type="OrthoDB" id="10252740at2759"/>
<dbReference type="InterPro" id="IPR036085">
    <property type="entry name" value="PAZ_dom_sf"/>
</dbReference>
<evidence type="ECO:0000259" key="2">
    <source>
        <dbReference type="PROSITE" id="PS50821"/>
    </source>
</evidence>
<keyword evidence="5" id="KW-1185">Reference proteome</keyword>
<dbReference type="EMBL" id="NHYE01000195">
    <property type="protein sequence ID" value="PPR07033.1"/>
    <property type="molecule type" value="Genomic_DNA"/>
</dbReference>
<dbReference type="Pfam" id="PF02171">
    <property type="entry name" value="Piwi"/>
    <property type="match status" value="1"/>
</dbReference>
<evidence type="ECO:0000313" key="5">
    <source>
        <dbReference type="Proteomes" id="UP000284706"/>
    </source>
</evidence>
<dbReference type="InParanoid" id="A0A409YVN6"/>
<feature type="compositionally biased region" description="Gly residues" evidence="1">
    <location>
        <begin position="10"/>
        <end position="31"/>
    </location>
</feature>
<dbReference type="Proteomes" id="UP000284706">
    <property type="component" value="Unassembled WGS sequence"/>
</dbReference>
<dbReference type="InterPro" id="IPR003165">
    <property type="entry name" value="Piwi"/>
</dbReference>
<dbReference type="Pfam" id="PF02170">
    <property type="entry name" value="PAZ"/>
    <property type="match status" value="1"/>
</dbReference>
<evidence type="ECO:0008006" key="6">
    <source>
        <dbReference type="Google" id="ProtNLM"/>
    </source>
</evidence>
<dbReference type="PROSITE" id="PS50822">
    <property type="entry name" value="PIWI"/>
    <property type="match status" value="1"/>
</dbReference>
<proteinExistence type="predicted"/>
<dbReference type="InterPro" id="IPR036397">
    <property type="entry name" value="RNaseH_sf"/>
</dbReference>
<name>A0A409YVN6_9AGAR</name>
<evidence type="ECO:0000259" key="3">
    <source>
        <dbReference type="PROSITE" id="PS50822"/>
    </source>
</evidence>
<dbReference type="GO" id="GO:0003723">
    <property type="term" value="F:RNA binding"/>
    <property type="evidence" value="ECO:0007669"/>
    <property type="project" value="InterPro"/>
</dbReference>
<feature type="domain" description="Piwi" evidence="3">
    <location>
        <begin position="594"/>
        <end position="883"/>
    </location>
</feature>
<dbReference type="InterPro" id="IPR012337">
    <property type="entry name" value="RNaseH-like_sf"/>
</dbReference>
<sequence>MPPRAAPRGGPRGGGPAIRGGPGGRGGGRGGAIQIGLPTAGSHITTVGVKRPNFGTGGRELPIYVNSFRTTIPEGVIHHYDVISPSEKTLPARLNMDIIKSLQTNIAPEIFTPRAVYDGRKNMFAVRELPFGETGSHEFEVTLTDGRADPAGRAPKVYKVRLTKVAEINPEVLKRFIEGNQSHDNSVLTAITALNVVIRMEPTMNYPFNVRSFFTDRETKDIGLGIQLWRGYFQSVRPGIGQMLINIDISTATMYKSGTLVQLCLDYLRKEHPAQLFKQNLPERELLRLQRFISGIRILTPTAGVGGRIANTPRVVKRLTRVSAREEMFSLREGGQISVADYFRQTMNKPLQYPDLICAEVGSGAKIPLELCTVPPGQIMRKQMPPEKTKDVLDFATKKPRDRLESIKNGLTVLNYGQSEYVRQFGMNVNTNGPLTVKARVLKPPTLRYGPTSRQPTIVPNNGSWNMVDKRFYRPTEPINRWAFVVFESQQRFRDEAVAECIHGLVSGCKEVGKCIKIEPTEVIRYASGQTRVRDTLRSVGGEVVQRYRGPPQLFVIILPEGGNELYTEIKHFGDIEVSLLISKSVRHTSLIIYYKMGVPTQCMKSIKCSRAKPQYFANVSLKINVKMGGINTVPDPASVSVLTDPHNPTLVMGADVIHPAPGSDGRPSFTSLVGNVDSDTAKYVADSRVQTSRQEMIADLYEMSKHVLSMYTRYRQGVEKKLGTQVNPKRIIFYRDGVSEGQFKQVLDLELPLLKKACQEMRIEAKITIIVVAKRHHVRFFPQSDRDGDKSGNCPAGTVVDREIAHPTEFDFYLQSHGGLLGTSRPAHYSVLYDENGFTADALQSLSFALCHVYARSTRSVSIPAPVYYADIVCSRAKNHFDPNEQWDLLGSDDASIDTNKAPDLKKFLAGFKPLHAAQKTLMYFS</sequence>
<dbReference type="InterPro" id="IPR014811">
    <property type="entry name" value="ArgoL1"/>
</dbReference>
<feature type="domain" description="PAZ" evidence="2">
    <location>
        <begin position="259"/>
        <end position="376"/>
    </location>
</feature>
<dbReference type="InterPro" id="IPR032473">
    <property type="entry name" value="Argonaute_Mid_dom"/>
</dbReference>
<dbReference type="Gene3D" id="3.40.50.2300">
    <property type="match status" value="1"/>
</dbReference>
<dbReference type="SUPFAM" id="SSF53098">
    <property type="entry name" value="Ribonuclease H-like"/>
    <property type="match status" value="1"/>
</dbReference>
<protein>
    <recommendedName>
        <fullName evidence="6">Piwi domain-containing protein</fullName>
    </recommendedName>
</protein>
<dbReference type="Pfam" id="PF16486">
    <property type="entry name" value="ArgoN"/>
    <property type="match status" value="1"/>
</dbReference>
<organism evidence="4 5">
    <name type="scientific">Gymnopilus dilepis</name>
    <dbReference type="NCBI Taxonomy" id="231916"/>
    <lineage>
        <taxon>Eukaryota</taxon>
        <taxon>Fungi</taxon>
        <taxon>Dikarya</taxon>
        <taxon>Basidiomycota</taxon>
        <taxon>Agaricomycotina</taxon>
        <taxon>Agaricomycetes</taxon>
        <taxon>Agaricomycetidae</taxon>
        <taxon>Agaricales</taxon>
        <taxon>Agaricineae</taxon>
        <taxon>Hymenogastraceae</taxon>
        <taxon>Gymnopilus</taxon>
    </lineage>
</organism>
<feature type="region of interest" description="Disordered" evidence="1">
    <location>
        <begin position="1"/>
        <end position="31"/>
    </location>
</feature>
<dbReference type="InterPro" id="IPR032474">
    <property type="entry name" value="Argonaute_N"/>
</dbReference>
<dbReference type="SMART" id="SM01163">
    <property type="entry name" value="DUF1785"/>
    <property type="match status" value="1"/>
</dbReference>
<dbReference type="Gene3D" id="3.30.420.10">
    <property type="entry name" value="Ribonuclease H-like superfamily/Ribonuclease H"/>
    <property type="match status" value="1"/>
</dbReference>
<dbReference type="SMART" id="SM00950">
    <property type="entry name" value="Piwi"/>
    <property type="match status" value="1"/>
</dbReference>
<dbReference type="InterPro" id="IPR003100">
    <property type="entry name" value="PAZ_dom"/>
</dbReference>
<dbReference type="InterPro" id="IPR045246">
    <property type="entry name" value="Piwi_ago-like"/>
</dbReference>
<comment type="caution">
    <text evidence="4">The sequence shown here is derived from an EMBL/GenBank/DDBJ whole genome shotgun (WGS) entry which is preliminary data.</text>
</comment>
<dbReference type="Pfam" id="PF16487">
    <property type="entry name" value="ArgoMid"/>
    <property type="match status" value="1"/>
</dbReference>
<dbReference type="InterPro" id="IPR032472">
    <property type="entry name" value="ArgoL2"/>
</dbReference>
<gene>
    <name evidence="4" type="ORF">CVT26_005234</name>
</gene>
<dbReference type="PANTHER" id="PTHR22891">
    <property type="entry name" value="EUKARYOTIC TRANSLATION INITIATION FACTOR 2C"/>
    <property type="match status" value="1"/>
</dbReference>
<accession>A0A409YVN6</accession>
<reference evidence="4 5" key="1">
    <citation type="journal article" date="2018" name="Evol. Lett.">
        <title>Horizontal gene cluster transfer increased hallucinogenic mushroom diversity.</title>
        <authorList>
            <person name="Reynolds H.T."/>
            <person name="Vijayakumar V."/>
            <person name="Gluck-Thaler E."/>
            <person name="Korotkin H.B."/>
            <person name="Matheny P.B."/>
            <person name="Slot J.C."/>
        </authorList>
    </citation>
    <scope>NUCLEOTIDE SEQUENCE [LARGE SCALE GENOMIC DNA]</scope>
    <source>
        <strain evidence="4 5">SRW20</strain>
    </source>
</reference>
<dbReference type="Pfam" id="PF16488">
    <property type="entry name" value="ArgoL2"/>
    <property type="match status" value="1"/>
</dbReference>
<dbReference type="PROSITE" id="PS50821">
    <property type="entry name" value="PAZ"/>
    <property type="match status" value="1"/>
</dbReference>
<dbReference type="Gene3D" id="2.170.260.10">
    <property type="entry name" value="paz domain"/>
    <property type="match status" value="1"/>
</dbReference>
<dbReference type="STRING" id="231916.A0A409YVN6"/>